<dbReference type="Proteomes" id="UP000786387">
    <property type="component" value="Unassembled WGS sequence"/>
</dbReference>
<proteinExistence type="predicted"/>
<dbReference type="Pfam" id="PF13503">
    <property type="entry name" value="DUF4123"/>
    <property type="match status" value="1"/>
</dbReference>
<accession>A0ABR5Z4A3</accession>
<evidence type="ECO:0000313" key="2">
    <source>
        <dbReference type="EMBL" id="MBA1274951.1"/>
    </source>
</evidence>
<protein>
    <submittedName>
        <fullName evidence="2">DUF4123 domain-containing protein</fullName>
    </submittedName>
</protein>
<gene>
    <name evidence="2" type="ORF">G7026_16475</name>
</gene>
<feature type="domain" description="DUF4123" evidence="1">
    <location>
        <begin position="6"/>
        <end position="117"/>
    </location>
</feature>
<reference evidence="2 3" key="1">
    <citation type="submission" date="2020-02" db="EMBL/GenBank/DDBJ databases">
        <title>Synteny-based analysis reveals conserved mechanism for high triclosan tolerance in Pseudomonas, as well as instances of horizontal transfer.</title>
        <authorList>
            <person name="Mcfarland A.G."/>
            <person name="Bertucci H.K."/>
            <person name="Litmann E."/>
            <person name="Shen J."/>
            <person name="Huttenhower C."/>
            <person name="Hartmann E.M."/>
        </authorList>
    </citation>
    <scope>NUCLEOTIDE SEQUENCE [LARGE SCALE GENOMIC DNA]</scope>
    <source>
        <strain evidence="2 3">115A1</strain>
    </source>
</reference>
<evidence type="ECO:0000259" key="1">
    <source>
        <dbReference type="Pfam" id="PF13503"/>
    </source>
</evidence>
<sequence>MTGTGFLLFDGASHKQALAWLCQTFPEHSPRPLLLGTPYSSLAEIGPILLSADEGSTLHDAWCQGSSELHYAVWLKSDFALDDLHGILQRRLRVLSPDGREFWLRLADGRPLLNAWRVNAQWPLGFWHGVHEVWLSGADAPFLAWGNSSPERDSTVARKSLDAQITLDWPLLEALAQSETNKQDATP</sequence>
<organism evidence="2 3">
    <name type="scientific">Stutzerimonas azotifigens</name>
    <dbReference type="NCBI Taxonomy" id="291995"/>
    <lineage>
        <taxon>Bacteria</taxon>
        <taxon>Pseudomonadati</taxon>
        <taxon>Pseudomonadota</taxon>
        <taxon>Gammaproteobacteria</taxon>
        <taxon>Pseudomonadales</taxon>
        <taxon>Pseudomonadaceae</taxon>
        <taxon>Stutzerimonas</taxon>
    </lineage>
</organism>
<dbReference type="InterPro" id="IPR025391">
    <property type="entry name" value="DUF4123"/>
</dbReference>
<dbReference type="EMBL" id="JAAMRF010000008">
    <property type="protein sequence ID" value="MBA1274951.1"/>
    <property type="molecule type" value="Genomic_DNA"/>
</dbReference>
<evidence type="ECO:0000313" key="3">
    <source>
        <dbReference type="Proteomes" id="UP000786387"/>
    </source>
</evidence>
<keyword evidence="3" id="KW-1185">Reference proteome</keyword>
<comment type="caution">
    <text evidence="2">The sequence shown here is derived from an EMBL/GenBank/DDBJ whole genome shotgun (WGS) entry which is preliminary data.</text>
</comment>
<dbReference type="RefSeq" id="WP_181071990.1">
    <property type="nucleotide sequence ID" value="NZ_JAAMRF010000008.1"/>
</dbReference>
<name>A0ABR5Z4A3_9GAMM</name>